<dbReference type="PRINTS" id="PR00067">
    <property type="entry name" value="CATALASE"/>
</dbReference>
<dbReference type="GO" id="GO:0046872">
    <property type="term" value="F:metal ion binding"/>
    <property type="evidence" value="ECO:0007669"/>
    <property type="project" value="UniProtKB-KW"/>
</dbReference>
<dbReference type="Pfam" id="PF00199">
    <property type="entry name" value="Catalase"/>
    <property type="match status" value="1"/>
</dbReference>
<dbReference type="Proteomes" id="UP000236990">
    <property type="component" value="Unassembled WGS sequence"/>
</dbReference>
<dbReference type="GO" id="GO:0005737">
    <property type="term" value="C:cytoplasm"/>
    <property type="evidence" value="ECO:0007669"/>
    <property type="project" value="TreeGrafter"/>
</dbReference>
<feature type="domain" description="Catalase core" evidence="7">
    <location>
        <begin position="1"/>
        <end position="133"/>
    </location>
</feature>
<dbReference type="GO" id="GO:0042744">
    <property type="term" value="P:hydrogen peroxide catabolic process"/>
    <property type="evidence" value="ECO:0007669"/>
    <property type="project" value="TreeGrafter"/>
</dbReference>
<comment type="caution">
    <text evidence="8">The sequence shown here is derived from an EMBL/GenBank/DDBJ whole genome shotgun (WGS) entry which is preliminary data.</text>
</comment>
<accession>A0A2S3U9V1</accession>
<dbReference type="PROSITE" id="PS00437">
    <property type="entry name" value="CATALASE_1"/>
    <property type="match status" value="1"/>
</dbReference>
<dbReference type="InterPro" id="IPR011614">
    <property type="entry name" value="Catalase_core"/>
</dbReference>
<evidence type="ECO:0000256" key="5">
    <source>
        <dbReference type="ARBA" id="ARBA00023002"/>
    </source>
</evidence>
<organism evidence="8 9">
    <name type="scientific">Lactiplantibacillus plantarum subsp. plantarum</name>
    <dbReference type="NCBI Taxonomy" id="337330"/>
    <lineage>
        <taxon>Bacteria</taxon>
        <taxon>Bacillati</taxon>
        <taxon>Bacillota</taxon>
        <taxon>Bacilli</taxon>
        <taxon>Lactobacillales</taxon>
        <taxon>Lactobacillaceae</taxon>
        <taxon>Lactiplantibacillus</taxon>
    </lineage>
</organism>
<name>A0A2S3U9V1_LACPN</name>
<dbReference type="AlphaFoldDB" id="A0A2S3U9V1"/>
<dbReference type="PROSITE" id="PS51402">
    <property type="entry name" value="CATALASE_3"/>
    <property type="match status" value="1"/>
</dbReference>
<dbReference type="InterPro" id="IPR020835">
    <property type="entry name" value="Catalase_sf"/>
</dbReference>
<dbReference type="PANTHER" id="PTHR11465:SF9">
    <property type="entry name" value="CATALASE"/>
    <property type="match status" value="1"/>
</dbReference>
<dbReference type="SUPFAM" id="SSF56634">
    <property type="entry name" value="Heme-dependent catalase-like"/>
    <property type="match status" value="1"/>
</dbReference>
<dbReference type="GO" id="GO:0042542">
    <property type="term" value="P:response to hydrogen peroxide"/>
    <property type="evidence" value="ECO:0007669"/>
    <property type="project" value="TreeGrafter"/>
</dbReference>
<dbReference type="EMBL" id="NKCZ01000043">
    <property type="protein sequence ID" value="POD89113.1"/>
    <property type="molecule type" value="Genomic_DNA"/>
</dbReference>
<evidence type="ECO:0000256" key="2">
    <source>
        <dbReference type="ARBA" id="ARBA00022559"/>
    </source>
</evidence>
<evidence type="ECO:0000313" key="8">
    <source>
        <dbReference type="EMBL" id="POD89113.1"/>
    </source>
</evidence>
<keyword evidence="5 8" id="KW-0560">Oxidoreductase</keyword>
<dbReference type="GO" id="GO:0020037">
    <property type="term" value="F:heme binding"/>
    <property type="evidence" value="ECO:0007669"/>
    <property type="project" value="InterPro"/>
</dbReference>
<evidence type="ECO:0000256" key="1">
    <source>
        <dbReference type="ARBA" id="ARBA00005329"/>
    </source>
</evidence>
<dbReference type="SMART" id="SM01060">
    <property type="entry name" value="Catalase"/>
    <property type="match status" value="1"/>
</dbReference>
<protein>
    <submittedName>
        <fullName evidence="8">Catalase</fullName>
        <ecNumber evidence="8">1.11.1.6</ecNumber>
    </submittedName>
</protein>
<proteinExistence type="inferred from homology"/>
<gene>
    <name evidence="8" type="primary">katE</name>
    <name evidence="8" type="ORF">S101258_00174</name>
</gene>
<dbReference type="InterPro" id="IPR002226">
    <property type="entry name" value="Catalase_haem_BS"/>
</dbReference>
<keyword evidence="3" id="KW-0349">Heme</keyword>
<reference evidence="8 9" key="1">
    <citation type="submission" date="2017-06" db="EMBL/GenBank/DDBJ databases">
        <title>Genome sequence of Lactobacillus plantarum subsp. plantarum strain SRCM101258.</title>
        <authorList>
            <person name="Cho S.H."/>
        </authorList>
    </citation>
    <scope>NUCLEOTIDE SEQUENCE [LARGE SCALE GENOMIC DNA]</scope>
    <source>
        <strain evidence="8 9">SRCM101258</strain>
    </source>
</reference>
<keyword evidence="2 8" id="KW-0575">Peroxidase</keyword>
<evidence type="ECO:0000259" key="7">
    <source>
        <dbReference type="SMART" id="SM01060"/>
    </source>
</evidence>
<keyword evidence="6" id="KW-0408">Iron</keyword>
<evidence type="ECO:0000256" key="6">
    <source>
        <dbReference type="ARBA" id="ARBA00023004"/>
    </source>
</evidence>
<evidence type="ECO:0000256" key="3">
    <source>
        <dbReference type="ARBA" id="ARBA00022617"/>
    </source>
</evidence>
<evidence type="ECO:0000313" key="9">
    <source>
        <dbReference type="Proteomes" id="UP000236990"/>
    </source>
</evidence>
<evidence type="ECO:0000256" key="4">
    <source>
        <dbReference type="ARBA" id="ARBA00022723"/>
    </source>
</evidence>
<dbReference type="PANTHER" id="PTHR11465">
    <property type="entry name" value="CATALASE"/>
    <property type="match status" value="1"/>
</dbReference>
<sequence>MYVQIIPYEEGLNYRWDIFDVTKVVSHHDYPLIKVGKLTLNENPTNNFTDIEEAAMSPANLVPGIEVSPDKLLQGRLFSYKDAQRYRLGANFEDLPVNKPVVPVHNYERDGFMKAENQGDEVNYEPNSRRGPQEVPDAAITPDQVQGTTGARPYHYQVDYTTQLVTSIA</sequence>
<keyword evidence="4" id="KW-0479">Metal-binding</keyword>
<dbReference type="GO" id="GO:0004096">
    <property type="term" value="F:catalase activity"/>
    <property type="evidence" value="ECO:0007669"/>
    <property type="project" value="UniProtKB-EC"/>
</dbReference>
<dbReference type="InterPro" id="IPR018028">
    <property type="entry name" value="Catalase"/>
</dbReference>
<comment type="similarity">
    <text evidence="1">Belongs to the catalase family.</text>
</comment>
<dbReference type="EC" id="1.11.1.6" evidence="8"/>
<dbReference type="Gene3D" id="2.40.180.10">
    <property type="entry name" value="Catalase core domain"/>
    <property type="match status" value="1"/>
</dbReference>